<dbReference type="AlphaFoldDB" id="A0A4U6U1W9"/>
<protein>
    <submittedName>
        <fullName evidence="1">Uncharacterized protein</fullName>
    </submittedName>
</protein>
<proteinExistence type="predicted"/>
<accession>A0A4U6U1W9</accession>
<gene>
    <name evidence="1" type="ORF">SEVIR_7G313366v2</name>
</gene>
<sequence>MEENFIHVFPKMPSAQQEGHQIPYQLAGPILCHELVGSTHRYVSSLLLAY</sequence>
<dbReference type="Proteomes" id="UP000298652">
    <property type="component" value="Chromosome 7"/>
</dbReference>
<dbReference type="EMBL" id="CM016558">
    <property type="protein sequence ID" value="TKW07533.1"/>
    <property type="molecule type" value="Genomic_DNA"/>
</dbReference>
<name>A0A4U6U1W9_SETVI</name>
<organism evidence="1 2">
    <name type="scientific">Setaria viridis</name>
    <name type="common">Green bristlegrass</name>
    <name type="synonym">Setaria italica subsp. viridis</name>
    <dbReference type="NCBI Taxonomy" id="4556"/>
    <lineage>
        <taxon>Eukaryota</taxon>
        <taxon>Viridiplantae</taxon>
        <taxon>Streptophyta</taxon>
        <taxon>Embryophyta</taxon>
        <taxon>Tracheophyta</taxon>
        <taxon>Spermatophyta</taxon>
        <taxon>Magnoliopsida</taxon>
        <taxon>Liliopsida</taxon>
        <taxon>Poales</taxon>
        <taxon>Poaceae</taxon>
        <taxon>PACMAD clade</taxon>
        <taxon>Panicoideae</taxon>
        <taxon>Panicodae</taxon>
        <taxon>Paniceae</taxon>
        <taxon>Cenchrinae</taxon>
        <taxon>Setaria</taxon>
    </lineage>
</organism>
<keyword evidence="2" id="KW-1185">Reference proteome</keyword>
<reference evidence="1" key="1">
    <citation type="submission" date="2019-03" db="EMBL/GenBank/DDBJ databases">
        <title>WGS assembly of Setaria viridis.</title>
        <authorList>
            <person name="Huang P."/>
            <person name="Jenkins J."/>
            <person name="Grimwood J."/>
            <person name="Barry K."/>
            <person name="Healey A."/>
            <person name="Mamidi S."/>
            <person name="Sreedasyam A."/>
            <person name="Shu S."/>
            <person name="Feldman M."/>
            <person name="Wu J."/>
            <person name="Yu Y."/>
            <person name="Chen C."/>
            <person name="Johnson J."/>
            <person name="Rokhsar D."/>
            <person name="Baxter I."/>
            <person name="Schmutz J."/>
            <person name="Brutnell T."/>
            <person name="Kellogg E."/>
        </authorList>
    </citation>
    <scope>NUCLEOTIDE SEQUENCE [LARGE SCALE GENOMIC DNA]</scope>
</reference>
<evidence type="ECO:0000313" key="2">
    <source>
        <dbReference type="Proteomes" id="UP000298652"/>
    </source>
</evidence>
<dbReference type="Gramene" id="TKW07533">
    <property type="protein sequence ID" value="TKW07533"/>
    <property type="gene ID" value="SEVIR_7G313366v2"/>
</dbReference>
<evidence type="ECO:0000313" key="1">
    <source>
        <dbReference type="EMBL" id="TKW07533.1"/>
    </source>
</evidence>